<gene>
    <name evidence="2" type="ORF">A6F65_02353</name>
</gene>
<keyword evidence="1" id="KW-1133">Transmembrane helix</keyword>
<evidence type="ECO:0000256" key="1">
    <source>
        <dbReference type="SAM" id="Phobius"/>
    </source>
</evidence>
<dbReference type="STRING" id="645517.A6F65_02353"/>
<organism evidence="2 3">
    <name type="scientific">Paraurantiacibacter namhicola</name>
    <dbReference type="NCBI Taxonomy" id="645517"/>
    <lineage>
        <taxon>Bacteria</taxon>
        <taxon>Pseudomonadati</taxon>
        <taxon>Pseudomonadota</taxon>
        <taxon>Alphaproteobacteria</taxon>
        <taxon>Sphingomonadales</taxon>
        <taxon>Erythrobacteraceae</taxon>
        <taxon>Paraurantiacibacter</taxon>
    </lineage>
</organism>
<evidence type="ECO:0000313" key="3">
    <source>
        <dbReference type="Proteomes" id="UP000092698"/>
    </source>
</evidence>
<keyword evidence="1" id="KW-0472">Membrane</keyword>
<dbReference type="Proteomes" id="UP000092698">
    <property type="component" value="Chromosome"/>
</dbReference>
<sequence>MSFASRTSPSQLIGVIIGLIVCGLIVRMVMAGGVEEFFNPTKQVENEIEAAMKSRPGDLAIIQAIETHFPEEYEAMLENMAEAAMGQQSGEAVADAGSSELARFMARHPNDFAAAPDEALSVVLQHEGTLLDGLLAQDPVLCSDYIMGRMQVDDPLPDSVLQLIGQSAASKVKAMAAGRADQQLRFKTTPADLAALGETMRVRGASELQVSMFLSDSGAAEALDDIQRCEGAIHLVKGIEQQTAGRRALLVATFLTPAR</sequence>
<accession>A0A1C7DAX8</accession>
<dbReference type="EMBL" id="CP016545">
    <property type="protein sequence ID" value="ANU08636.1"/>
    <property type="molecule type" value="Genomic_DNA"/>
</dbReference>
<keyword evidence="3" id="KW-1185">Reference proteome</keyword>
<proteinExistence type="predicted"/>
<reference evidence="2 3" key="1">
    <citation type="submission" date="2016-07" db="EMBL/GenBank/DDBJ databases">
        <title>Complete genome sequence of Altererythrobacter namhicola JCM 16345T, containing esterase-encoding genes.</title>
        <authorList>
            <person name="Cheng H."/>
            <person name="Wu Y.-H."/>
            <person name="Jian S.-L."/>
            <person name="Huo Y.-Y."/>
            <person name="Wang C.-S."/>
            <person name="Xu X.-W."/>
        </authorList>
    </citation>
    <scope>NUCLEOTIDE SEQUENCE [LARGE SCALE GENOMIC DNA]</scope>
    <source>
        <strain evidence="2 3">JCM 16345</strain>
    </source>
</reference>
<dbReference type="OrthoDB" id="9840888at2"/>
<protein>
    <submittedName>
        <fullName evidence="2">Uncharacterized protein</fullName>
    </submittedName>
</protein>
<keyword evidence="1" id="KW-0812">Transmembrane</keyword>
<feature type="transmembrane region" description="Helical" evidence="1">
    <location>
        <begin position="12"/>
        <end position="34"/>
    </location>
</feature>
<name>A0A1C7DAX8_9SPHN</name>
<dbReference type="KEGG" id="anh:A6F65_02353"/>
<dbReference type="AlphaFoldDB" id="A0A1C7DAX8"/>
<evidence type="ECO:0000313" key="2">
    <source>
        <dbReference type="EMBL" id="ANU08636.1"/>
    </source>
</evidence>
<dbReference type="RefSeq" id="WP_157093132.1">
    <property type="nucleotide sequence ID" value="NZ_CP016545.1"/>
</dbReference>